<gene>
    <name evidence="2" type="ORF">NCTC10359_02590</name>
</gene>
<feature type="transmembrane region" description="Helical" evidence="1">
    <location>
        <begin position="36"/>
        <end position="54"/>
    </location>
</feature>
<organism evidence="2 3">
    <name type="scientific">Moraxella lacunata</name>
    <dbReference type="NCBI Taxonomy" id="477"/>
    <lineage>
        <taxon>Bacteria</taxon>
        <taxon>Pseudomonadati</taxon>
        <taxon>Pseudomonadota</taxon>
        <taxon>Gammaproteobacteria</taxon>
        <taxon>Moraxellales</taxon>
        <taxon>Moraxellaceae</taxon>
        <taxon>Moraxella</taxon>
    </lineage>
</organism>
<protein>
    <recommendedName>
        <fullName evidence="4">DUF3325 domain-containing protein</fullName>
    </recommendedName>
</protein>
<proteinExistence type="predicted"/>
<reference evidence="2 3" key="1">
    <citation type="submission" date="2018-06" db="EMBL/GenBank/DDBJ databases">
        <authorList>
            <consortium name="Pathogen Informatics"/>
            <person name="Doyle S."/>
        </authorList>
    </citation>
    <scope>NUCLEOTIDE SEQUENCE [LARGE SCALE GENOMIC DNA]</scope>
    <source>
        <strain evidence="2 3">NCTC10359</strain>
    </source>
</reference>
<keyword evidence="1" id="KW-1133">Transmembrane helix</keyword>
<feature type="transmembrane region" description="Helical" evidence="1">
    <location>
        <begin position="6"/>
        <end position="24"/>
    </location>
</feature>
<dbReference type="EMBL" id="UGQU01000004">
    <property type="protein sequence ID" value="STZ64142.1"/>
    <property type="molecule type" value="Genomic_DNA"/>
</dbReference>
<keyword evidence="1" id="KW-0472">Membrane</keyword>
<evidence type="ECO:0000313" key="2">
    <source>
        <dbReference type="EMBL" id="STZ64142.1"/>
    </source>
</evidence>
<keyword evidence="1" id="KW-0812">Transmembrane</keyword>
<evidence type="ECO:0000256" key="1">
    <source>
        <dbReference type="SAM" id="Phobius"/>
    </source>
</evidence>
<dbReference type="AlphaFoldDB" id="A0A378TW49"/>
<evidence type="ECO:0008006" key="4">
    <source>
        <dbReference type="Google" id="ProtNLM"/>
    </source>
</evidence>
<evidence type="ECO:0000313" key="3">
    <source>
        <dbReference type="Proteomes" id="UP000254437"/>
    </source>
</evidence>
<dbReference type="Proteomes" id="UP000254437">
    <property type="component" value="Unassembled WGS sequence"/>
</dbReference>
<accession>A0A378TW49</accession>
<name>A0A378TW49_MORLA</name>
<feature type="transmembrane region" description="Helical" evidence="1">
    <location>
        <begin position="60"/>
        <end position="82"/>
    </location>
</feature>
<sequence length="89" mass="10268">MIYLVIFIFYMIGFFLLAISTSRHQSKFQHLIGFKNLKIIGLIILIGGWLPIFFSLLKVYFVMNILILSSISAGIIYIGLVIHDEFLKK</sequence>